<feature type="domain" description="Homeobox" evidence="12">
    <location>
        <begin position="94"/>
        <end position="154"/>
    </location>
</feature>
<dbReference type="Proteomes" id="UP000504610">
    <property type="component" value="Chromosome 4"/>
</dbReference>
<evidence type="ECO:0000256" key="8">
    <source>
        <dbReference type="PROSITE-ProRule" id="PRU00108"/>
    </source>
</evidence>
<dbReference type="GO" id="GO:0045893">
    <property type="term" value="P:positive regulation of DNA-templated transcription"/>
    <property type="evidence" value="ECO:0007669"/>
    <property type="project" value="TreeGrafter"/>
</dbReference>
<evidence type="ECO:0000313" key="13">
    <source>
        <dbReference type="Proteomes" id="UP000504610"/>
    </source>
</evidence>
<keyword evidence="11" id="KW-0812">Transmembrane</keyword>
<evidence type="ECO:0000256" key="11">
    <source>
        <dbReference type="SAM" id="Phobius"/>
    </source>
</evidence>
<dbReference type="CDD" id="cd00086">
    <property type="entry name" value="homeodomain"/>
    <property type="match status" value="1"/>
</dbReference>
<dbReference type="InterPro" id="IPR001356">
    <property type="entry name" value="HD"/>
</dbReference>
<keyword evidence="2 10" id="KW-0805">Transcription regulation</keyword>
<evidence type="ECO:0000256" key="10">
    <source>
        <dbReference type="RuleBase" id="RU369038"/>
    </source>
</evidence>
<evidence type="ECO:0000259" key="12">
    <source>
        <dbReference type="PROSITE" id="PS50071"/>
    </source>
</evidence>
<dbReference type="InterPro" id="IPR000047">
    <property type="entry name" value="HTH_motif"/>
</dbReference>
<protein>
    <recommendedName>
        <fullName evidence="10">Homeobox-leucine zipper protein</fullName>
    </recommendedName>
    <alternativeName>
        <fullName evidence="10">HD-ZIP protein</fullName>
    </alternativeName>
    <alternativeName>
        <fullName evidence="10">Homeodomain transcription factor</fullName>
    </alternativeName>
</protein>
<keyword evidence="11" id="KW-0472">Membrane</keyword>
<evidence type="ECO:0000256" key="3">
    <source>
        <dbReference type="ARBA" id="ARBA00023125"/>
    </source>
</evidence>
<organism evidence="13 14">
    <name type="scientific">Raphanus sativus</name>
    <name type="common">Radish</name>
    <name type="synonym">Raphanus raphanistrum var. sativus</name>
    <dbReference type="NCBI Taxonomy" id="3726"/>
    <lineage>
        <taxon>Eukaryota</taxon>
        <taxon>Viridiplantae</taxon>
        <taxon>Streptophyta</taxon>
        <taxon>Embryophyta</taxon>
        <taxon>Tracheophyta</taxon>
        <taxon>Spermatophyta</taxon>
        <taxon>Magnoliopsida</taxon>
        <taxon>eudicotyledons</taxon>
        <taxon>Gunneridae</taxon>
        <taxon>Pentapetalae</taxon>
        <taxon>rosids</taxon>
        <taxon>malvids</taxon>
        <taxon>Brassicales</taxon>
        <taxon>Brassicaceae</taxon>
        <taxon>Brassiceae</taxon>
        <taxon>Raphanus</taxon>
    </lineage>
</organism>
<dbReference type="FunFam" id="1.10.10.60:FF:000144">
    <property type="entry name" value="homeobox-leucine zipper protein ATHB-6-like"/>
    <property type="match status" value="1"/>
</dbReference>
<dbReference type="Pfam" id="PF02183">
    <property type="entry name" value="HALZ"/>
    <property type="match status" value="1"/>
</dbReference>
<reference evidence="14" key="2">
    <citation type="submission" date="2025-08" db="UniProtKB">
        <authorList>
            <consortium name="RefSeq"/>
        </authorList>
    </citation>
    <scope>IDENTIFICATION</scope>
    <source>
        <tissue evidence="14">Leaf</tissue>
    </source>
</reference>
<evidence type="ECO:0000313" key="14">
    <source>
        <dbReference type="RefSeq" id="XP_056863954.1"/>
    </source>
</evidence>
<comment type="similarity">
    <text evidence="7 10">Belongs to the HD-ZIP homeobox family. Class I subfamily.</text>
</comment>
<proteinExistence type="inferred from homology"/>
<evidence type="ECO:0000256" key="5">
    <source>
        <dbReference type="ARBA" id="ARBA00023163"/>
    </source>
</evidence>
<dbReference type="PANTHER" id="PTHR24326">
    <property type="entry name" value="HOMEOBOX-LEUCINE ZIPPER PROTEIN"/>
    <property type="match status" value="1"/>
</dbReference>
<dbReference type="PRINTS" id="PR00031">
    <property type="entry name" value="HTHREPRESSR"/>
</dbReference>
<comment type="subcellular location">
    <subcellularLocation>
        <location evidence="1 8 9">Nucleus</location>
    </subcellularLocation>
</comment>
<keyword evidence="3 8" id="KW-0238">DNA-binding</keyword>
<dbReference type="PROSITE" id="PS00027">
    <property type="entry name" value="HOMEOBOX_1"/>
    <property type="match status" value="1"/>
</dbReference>
<keyword evidence="6 8" id="KW-0539">Nucleus</keyword>
<feature type="transmembrane region" description="Helical" evidence="11">
    <location>
        <begin position="12"/>
        <end position="34"/>
    </location>
</feature>
<dbReference type="Gene3D" id="1.10.10.60">
    <property type="entry name" value="Homeodomain-like"/>
    <property type="match status" value="1"/>
</dbReference>
<evidence type="ECO:0000256" key="9">
    <source>
        <dbReference type="RuleBase" id="RU000682"/>
    </source>
</evidence>
<dbReference type="InterPro" id="IPR003106">
    <property type="entry name" value="Leu_zip_homeo"/>
</dbReference>
<comment type="function">
    <text evidence="10">Transcription factor.</text>
</comment>
<dbReference type="AlphaFoldDB" id="A0A9W3DJG1"/>
<feature type="transmembrane region" description="Helical" evidence="11">
    <location>
        <begin position="54"/>
        <end position="72"/>
    </location>
</feature>
<dbReference type="InterPro" id="IPR017970">
    <property type="entry name" value="Homeobox_CS"/>
</dbReference>
<keyword evidence="4 8" id="KW-0371">Homeobox</keyword>
<keyword evidence="13" id="KW-1185">Reference proteome</keyword>
<evidence type="ECO:0000256" key="1">
    <source>
        <dbReference type="ARBA" id="ARBA00004123"/>
    </source>
</evidence>
<dbReference type="GO" id="GO:0000976">
    <property type="term" value="F:transcription cis-regulatory region binding"/>
    <property type="evidence" value="ECO:0007669"/>
    <property type="project" value="UniProtKB-ARBA"/>
</dbReference>
<dbReference type="PROSITE" id="PS50071">
    <property type="entry name" value="HOMEOBOX_2"/>
    <property type="match status" value="1"/>
</dbReference>
<evidence type="ECO:0000256" key="2">
    <source>
        <dbReference type="ARBA" id="ARBA00023015"/>
    </source>
</evidence>
<dbReference type="OrthoDB" id="6159439at2759"/>
<evidence type="ECO:0000256" key="6">
    <source>
        <dbReference type="ARBA" id="ARBA00023242"/>
    </source>
</evidence>
<dbReference type="InterPro" id="IPR045224">
    <property type="entry name" value="HDZip_class_I_plant"/>
</dbReference>
<dbReference type="Pfam" id="PF00046">
    <property type="entry name" value="Homeodomain"/>
    <property type="match status" value="1"/>
</dbReference>
<sequence length="187" mass="21843">MRTFIDIARSPHFPLIVIASPLIVIDIDIVIAWLPSSSTSHAVVVVHDFDGIQIMLFIGNLNPIVQGSMMNMEESSKRRSFYCSPDDLLYDDDYYDEQTPDNLTHEHVPLLEKSFETENKLEPERKTQLAKMLGLQPRQVSVWFQNRRARWKTKQLERDFNLLKSSYDQLLSNYDSIPKDNHLLRSY</sequence>
<name>A0A9W3DJG1_RAPSA</name>
<evidence type="ECO:0000256" key="4">
    <source>
        <dbReference type="ARBA" id="ARBA00023155"/>
    </source>
</evidence>
<feature type="DNA-binding region" description="Homeobox" evidence="8">
    <location>
        <begin position="96"/>
        <end position="155"/>
    </location>
</feature>
<dbReference type="GeneID" id="108808853"/>
<dbReference type="SMART" id="SM00389">
    <property type="entry name" value="HOX"/>
    <property type="match status" value="1"/>
</dbReference>
<evidence type="ECO:0000256" key="7">
    <source>
        <dbReference type="ARBA" id="ARBA00025748"/>
    </source>
</evidence>
<gene>
    <name evidence="14" type="primary">LOC108808853</name>
</gene>
<dbReference type="GO" id="GO:0000981">
    <property type="term" value="F:DNA-binding transcription factor activity, RNA polymerase II-specific"/>
    <property type="evidence" value="ECO:0007669"/>
    <property type="project" value="UniProtKB-UniRule"/>
</dbReference>
<dbReference type="KEGG" id="rsz:108808853"/>
<accession>A0A9W3DJG1</accession>
<dbReference type="RefSeq" id="XP_056863954.1">
    <property type="nucleotide sequence ID" value="XM_057007974.1"/>
</dbReference>
<dbReference type="GO" id="GO:0005634">
    <property type="term" value="C:nucleus"/>
    <property type="evidence" value="ECO:0007669"/>
    <property type="project" value="UniProtKB-SubCell"/>
</dbReference>
<keyword evidence="5 10" id="KW-0804">Transcription</keyword>
<keyword evidence="11" id="KW-1133">Transmembrane helix</keyword>
<dbReference type="SUPFAM" id="SSF46689">
    <property type="entry name" value="Homeodomain-like"/>
    <property type="match status" value="1"/>
</dbReference>
<dbReference type="PANTHER" id="PTHR24326:SF574">
    <property type="entry name" value="HOMEOBOX-LEUCINE ZIPPER PROTEIN"/>
    <property type="match status" value="1"/>
</dbReference>
<reference evidence="13" key="1">
    <citation type="journal article" date="2019" name="Database">
        <title>The radish genome database (RadishGD): an integrated information resource for radish genomics.</title>
        <authorList>
            <person name="Yu H.J."/>
            <person name="Baek S."/>
            <person name="Lee Y.J."/>
            <person name="Cho A."/>
            <person name="Mun J.H."/>
        </authorList>
    </citation>
    <scope>NUCLEOTIDE SEQUENCE [LARGE SCALE GENOMIC DNA]</scope>
    <source>
        <strain evidence="13">cv. WK10039</strain>
    </source>
</reference>
<dbReference type="InterPro" id="IPR009057">
    <property type="entry name" value="Homeodomain-like_sf"/>
</dbReference>